<organism evidence="4 5">
    <name type="scientific">Trichonephila inaurata madagascariensis</name>
    <dbReference type="NCBI Taxonomy" id="2747483"/>
    <lineage>
        <taxon>Eukaryota</taxon>
        <taxon>Metazoa</taxon>
        <taxon>Ecdysozoa</taxon>
        <taxon>Arthropoda</taxon>
        <taxon>Chelicerata</taxon>
        <taxon>Arachnida</taxon>
        <taxon>Araneae</taxon>
        <taxon>Araneomorphae</taxon>
        <taxon>Entelegynae</taxon>
        <taxon>Araneoidea</taxon>
        <taxon>Nephilidae</taxon>
        <taxon>Trichonephila</taxon>
        <taxon>Trichonephila inaurata</taxon>
    </lineage>
</organism>
<dbReference type="InterPro" id="IPR013087">
    <property type="entry name" value="Znf_C2H2_type"/>
</dbReference>
<dbReference type="SUPFAM" id="SSF57667">
    <property type="entry name" value="beta-beta-alpha zinc fingers"/>
    <property type="match status" value="1"/>
</dbReference>
<name>A0A8X6Y9W9_9ARAC</name>
<keyword evidence="1" id="KW-0479">Metal-binding</keyword>
<evidence type="ECO:0000259" key="3">
    <source>
        <dbReference type="PROSITE" id="PS50157"/>
    </source>
</evidence>
<comment type="caution">
    <text evidence="4">The sequence shown here is derived from an EMBL/GenBank/DDBJ whole genome shotgun (WGS) entry which is preliminary data.</text>
</comment>
<keyword evidence="1" id="KW-0862">Zinc</keyword>
<dbReference type="GO" id="GO:0008270">
    <property type="term" value="F:zinc ion binding"/>
    <property type="evidence" value="ECO:0007669"/>
    <property type="project" value="UniProtKB-KW"/>
</dbReference>
<evidence type="ECO:0000313" key="5">
    <source>
        <dbReference type="Proteomes" id="UP000886998"/>
    </source>
</evidence>
<evidence type="ECO:0000313" key="4">
    <source>
        <dbReference type="EMBL" id="GFY65699.1"/>
    </source>
</evidence>
<feature type="region of interest" description="Disordered" evidence="2">
    <location>
        <begin position="47"/>
        <end position="71"/>
    </location>
</feature>
<dbReference type="EMBL" id="BMAV01015642">
    <property type="protein sequence ID" value="GFY65699.1"/>
    <property type="molecule type" value="Genomic_DNA"/>
</dbReference>
<feature type="compositionally biased region" description="Polar residues" evidence="2">
    <location>
        <begin position="47"/>
        <end position="56"/>
    </location>
</feature>
<gene>
    <name evidence="4" type="ORF">TNIN_450271</name>
</gene>
<proteinExistence type="predicted"/>
<dbReference type="PROSITE" id="PS50157">
    <property type="entry name" value="ZINC_FINGER_C2H2_2"/>
    <property type="match status" value="1"/>
</dbReference>
<dbReference type="Proteomes" id="UP000886998">
    <property type="component" value="Unassembled WGS sequence"/>
</dbReference>
<evidence type="ECO:0000256" key="1">
    <source>
        <dbReference type="PROSITE-ProRule" id="PRU00042"/>
    </source>
</evidence>
<dbReference type="AlphaFoldDB" id="A0A8X6Y9W9"/>
<sequence>MVWIKITCVRRIQKREFDSYEMSQQFETKQLTLPHGYSEMKFRNQEMSPQFNSNQRPDTEEHDDISLEKMSSSQYRRVNKTDLNLRETLNKEPKKLIFSRLVWIQEWIPSEIEYHGYIIILSTEKTYESEVRKETLTIESNAKRNRLVRAGEKANKCDECKKEFRQKYELDKHNLIHEGGKPM</sequence>
<reference evidence="4" key="1">
    <citation type="submission" date="2020-08" db="EMBL/GenBank/DDBJ databases">
        <title>Multicomponent nature underlies the extraordinary mechanical properties of spider dragline silk.</title>
        <authorList>
            <person name="Kono N."/>
            <person name="Nakamura H."/>
            <person name="Mori M."/>
            <person name="Yoshida Y."/>
            <person name="Ohtoshi R."/>
            <person name="Malay A.D."/>
            <person name="Moran D.A.P."/>
            <person name="Tomita M."/>
            <person name="Numata K."/>
            <person name="Arakawa K."/>
        </authorList>
    </citation>
    <scope>NUCLEOTIDE SEQUENCE</scope>
</reference>
<keyword evidence="1" id="KW-0863">Zinc-finger</keyword>
<keyword evidence="5" id="KW-1185">Reference proteome</keyword>
<accession>A0A8X6Y9W9</accession>
<dbReference type="InterPro" id="IPR036236">
    <property type="entry name" value="Znf_C2H2_sf"/>
</dbReference>
<dbReference type="Gene3D" id="3.30.160.60">
    <property type="entry name" value="Classic Zinc Finger"/>
    <property type="match status" value="1"/>
</dbReference>
<evidence type="ECO:0000256" key="2">
    <source>
        <dbReference type="SAM" id="MobiDB-lite"/>
    </source>
</evidence>
<dbReference type="PROSITE" id="PS00028">
    <property type="entry name" value="ZINC_FINGER_C2H2_1"/>
    <property type="match status" value="1"/>
</dbReference>
<protein>
    <recommendedName>
        <fullName evidence="3">C2H2-type domain-containing protein</fullName>
    </recommendedName>
</protein>
<feature type="domain" description="C2H2-type" evidence="3">
    <location>
        <begin position="155"/>
        <end position="182"/>
    </location>
</feature>